<feature type="chain" id="PRO_5011623208" description="DUF3857 domain-containing protein" evidence="1">
    <location>
        <begin position="22"/>
        <end position="555"/>
    </location>
</feature>
<dbReference type="RefSeq" id="WP_139212062.1">
    <property type="nucleotide sequence ID" value="NZ_FOFB01000038.1"/>
</dbReference>
<name>A0A1H9NNP1_9BACT</name>
<dbReference type="OrthoDB" id="997414at2"/>
<gene>
    <name evidence="2" type="ORF">SAMN05444359_13837</name>
</gene>
<evidence type="ECO:0000313" key="2">
    <source>
        <dbReference type="EMBL" id="SER37590.1"/>
    </source>
</evidence>
<feature type="signal peptide" evidence="1">
    <location>
        <begin position="1"/>
        <end position="21"/>
    </location>
</feature>
<protein>
    <recommendedName>
        <fullName evidence="4">DUF3857 domain-containing protein</fullName>
    </recommendedName>
</protein>
<evidence type="ECO:0000313" key="3">
    <source>
        <dbReference type="Proteomes" id="UP000199021"/>
    </source>
</evidence>
<evidence type="ECO:0008006" key="4">
    <source>
        <dbReference type="Google" id="ProtNLM"/>
    </source>
</evidence>
<keyword evidence="3" id="KW-1185">Reference proteome</keyword>
<proteinExistence type="predicted"/>
<organism evidence="2 3">
    <name type="scientific">Neolewinella agarilytica</name>
    <dbReference type="NCBI Taxonomy" id="478744"/>
    <lineage>
        <taxon>Bacteria</taxon>
        <taxon>Pseudomonadati</taxon>
        <taxon>Bacteroidota</taxon>
        <taxon>Saprospiria</taxon>
        <taxon>Saprospirales</taxon>
        <taxon>Lewinellaceae</taxon>
        <taxon>Neolewinella</taxon>
    </lineage>
</organism>
<dbReference type="Proteomes" id="UP000199021">
    <property type="component" value="Unassembled WGS sequence"/>
</dbReference>
<reference evidence="3" key="1">
    <citation type="submission" date="2016-10" db="EMBL/GenBank/DDBJ databases">
        <authorList>
            <person name="Varghese N."/>
            <person name="Submissions S."/>
        </authorList>
    </citation>
    <scope>NUCLEOTIDE SEQUENCE [LARGE SCALE GENOMIC DNA]</scope>
    <source>
        <strain evidence="3">DSM 24740</strain>
    </source>
</reference>
<dbReference type="AlphaFoldDB" id="A0A1H9NNP1"/>
<dbReference type="EMBL" id="FOFB01000038">
    <property type="protein sequence ID" value="SER37590.1"/>
    <property type="molecule type" value="Genomic_DNA"/>
</dbReference>
<sequence length="555" mass="62304">MKRFTLLLAFLCLNVTVFLSAQRIGDLRFAVPHQVMPAQELPAAFTTYSTRVSDPYRMVSRAGYTKLGLKSELTMRNFRELASGGHLLVSYKVDRFRTNDVKTRSKTTESKKKDGTVEKKTVYWVEGTYTFPVVMEVLDPDGGIIFESVVGVDDAVIRYPSGSRTYSSRSALTKEWYEKRSKTYLDLQKKQLLAYVNSLNAQLRDQIDVQEKKDYYYFEYPKGKKAENAELWLENATAAMAVLDTIDSNAELPKAYLATALEPYLAFWREQMAAYPADNKKTQRYHHCAAYNLATAQMLMETPGVAMDFSKRLVDNVKWNKSRSRSLSRAAETLSKELPAYPNQTRHFALRDVSQATGPAGVTYGMPEPFKPVFDTLTAYITTGGQTKAGTVIIQENIDVKLMGKPNFTFIDGNQQEVAITVNTVDGFGFGGLHYIVEKYADKGGLQGRPNFMRVLLDGPRMQYLEYIPSYPDAGGLEVEFLKPKDGDLISLSVTNAHWLNWKKAFAKVFEGCAGLEQRVAAGEFRRNIDDIAAAVTEYNEGNCEVPESEAGDGK</sequence>
<accession>A0A1H9NNP1</accession>
<evidence type="ECO:0000256" key="1">
    <source>
        <dbReference type="SAM" id="SignalP"/>
    </source>
</evidence>
<keyword evidence="1" id="KW-0732">Signal</keyword>
<dbReference type="InParanoid" id="A0A1H9NNP1"/>